<dbReference type="AlphaFoldDB" id="A0A0A2KGK6"/>
<evidence type="ECO:0000313" key="1">
    <source>
        <dbReference type="EMBL" id="KGO66068.1"/>
    </source>
</evidence>
<dbReference type="EMBL" id="JQGA01001453">
    <property type="protein sequence ID" value="KGO66068.1"/>
    <property type="molecule type" value="Genomic_DNA"/>
</dbReference>
<reference evidence="1 2" key="1">
    <citation type="journal article" date="2015" name="Mol. Plant Microbe Interact.">
        <title>Genome, transcriptome, and functional analyses of Penicillium expansum provide new insights into secondary metabolism and pathogenicity.</title>
        <authorList>
            <person name="Ballester A.R."/>
            <person name="Marcet-Houben M."/>
            <person name="Levin E."/>
            <person name="Sela N."/>
            <person name="Selma-Lazaro C."/>
            <person name="Carmona L."/>
            <person name="Wisniewski M."/>
            <person name="Droby S."/>
            <person name="Gonzalez-Candelas L."/>
            <person name="Gabaldon T."/>
        </authorList>
    </citation>
    <scope>NUCLEOTIDE SEQUENCE [LARGE SCALE GENOMIC DNA]</scope>
    <source>
        <strain evidence="1 2">PHI-1</strain>
    </source>
</reference>
<dbReference type="HOGENOM" id="CLU_3335772_0_0_1"/>
<name>A0A0A2KGK6_PENIT</name>
<keyword evidence="2" id="KW-1185">Reference proteome</keyword>
<protein>
    <submittedName>
        <fullName evidence="1">Uncharacterized protein</fullName>
    </submittedName>
</protein>
<accession>A0A0A2KGK6</accession>
<gene>
    <name evidence="1" type="ORF">PITC_056020</name>
</gene>
<dbReference type="Proteomes" id="UP000030104">
    <property type="component" value="Unassembled WGS sequence"/>
</dbReference>
<proteinExistence type="predicted"/>
<sequence>MPRSNPCGLTPRGSWAVRWAEYGVLLLIRVPSSARHDS</sequence>
<comment type="caution">
    <text evidence="1">The sequence shown here is derived from an EMBL/GenBank/DDBJ whole genome shotgun (WGS) entry which is preliminary data.</text>
</comment>
<evidence type="ECO:0000313" key="2">
    <source>
        <dbReference type="Proteomes" id="UP000030104"/>
    </source>
</evidence>
<organism evidence="1 2">
    <name type="scientific">Penicillium italicum</name>
    <name type="common">Blue mold</name>
    <dbReference type="NCBI Taxonomy" id="40296"/>
    <lineage>
        <taxon>Eukaryota</taxon>
        <taxon>Fungi</taxon>
        <taxon>Dikarya</taxon>
        <taxon>Ascomycota</taxon>
        <taxon>Pezizomycotina</taxon>
        <taxon>Eurotiomycetes</taxon>
        <taxon>Eurotiomycetidae</taxon>
        <taxon>Eurotiales</taxon>
        <taxon>Aspergillaceae</taxon>
        <taxon>Penicillium</taxon>
    </lineage>
</organism>